<proteinExistence type="predicted"/>
<protein>
    <recommendedName>
        <fullName evidence="8">Zn(2)-C6 fungal-type domain-containing protein</fullName>
    </recommendedName>
</protein>
<keyword evidence="3" id="KW-0805">Transcription regulation</keyword>
<organism evidence="9 10">
    <name type="scientific">Pseudomassariella vexata</name>
    <dbReference type="NCBI Taxonomy" id="1141098"/>
    <lineage>
        <taxon>Eukaryota</taxon>
        <taxon>Fungi</taxon>
        <taxon>Dikarya</taxon>
        <taxon>Ascomycota</taxon>
        <taxon>Pezizomycotina</taxon>
        <taxon>Sordariomycetes</taxon>
        <taxon>Xylariomycetidae</taxon>
        <taxon>Amphisphaeriales</taxon>
        <taxon>Pseudomassariaceae</taxon>
        <taxon>Pseudomassariella</taxon>
    </lineage>
</organism>
<evidence type="ECO:0000256" key="2">
    <source>
        <dbReference type="ARBA" id="ARBA00022833"/>
    </source>
</evidence>
<dbReference type="PANTHER" id="PTHR36206:SF13">
    <property type="entry name" value="TRANSCRIPTIONAL REGULATORY PROTEIN MOC3"/>
    <property type="match status" value="1"/>
</dbReference>
<dbReference type="GO" id="GO:0000981">
    <property type="term" value="F:DNA-binding transcription factor activity, RNA polymerase II-specific"/>
    <property type="evidence" value="ECO:0007669"/>
    <property type="project" value="InterPro"/>
</dbReference>
<sequence>MAEAQEQPQARPQPEEPSPNHGLPTVSSSLGNEPLLELSPSQPEATSTQVHTQPEPLAPAQAQAQAQAHVADHHQAQVKQEGEHNQQQLLRTEDDAEAPTRPLQGVVGSDPAENEAAEKLQAQAISPADAINSILTTSAPSTASTTASTTVATDTPPSSAVTNGAPAEHGQQNGSAPPLSPPSAMSNHPQHPGHPRQPMTYPNQTYAAPGMNAQYGYPNPAGQSADAYRGSPTAGSNPMSLPSYGQPVPGVPLPGNPYGLPPDAMGPRYALPPSDPRAVLAGGRHKKEIKRRTKTGCLTCRKRRIKCDETHPVCKNCQKSKRDCLGYDPIFKQQQQHPTNIQPAPNHPNPSASVPSNGPASATPSVPSHSAAYSNLPSVLSSNIKGEGVDYSSAIDPALEGVSATASTSTSHFPAINPLDPNTPRAPHIRGGGPSFVPFHDSASQTTTPNQRGTPAYSGYSAKMKVSELVALGGITPPQLPSSPSQEILDDIRNLYREIYGPGLENFLETKWFTNENAVNAVISHKGVTDLIAGFLGTLGDLNDAAAMNYSANLEFFIVWDLTCLAYSPETGFNTGPALPAEDDPLETRNRIAVLDTLLSGDYLEANPLLPPPAQGDYQRLRQYEFWHHLGEFLRIRDEPNVDMTPLRDQILGQMRNLLDGRENRDVLYSIAIMRALAPNFPPDFESTLPPHLDESDPKNKLAVARKFIQDESKVTGGTTNVVRRYAELASRAFIAPGGNVPRRPNGVL</sequence>
<evidence type="ECO:0000313" key="10">
    <source>
        <dbReference type="Proteomes" id="UP000193689"/>
    </source>
</evidence>
<evidence type="ECO:0000256" key="7">
    <source>
        <dbReference type="SAM" id="MobiDB-lite"/>
    </source>
</evidence>
<dbReference type="GeneID" id="63770587"/>
<dbReference type="GO" id="GO:0003677">
    <property type="term" value="F:DNA binding"/>
    <property type="evidence" value="ECO:0007669"/>
    <property type="project" value="UniProtKB-KW"/>
</dbReference>
<keyword evidence="5" id="KW-0804">Transcription</keyword>
<comment type="caution">
    <text evidence="9">The sequence shown here is derived from an EMBL/GenBank/DDBJ whole genome shotgun (WGS) entry which is preliminary data.</text>
</comment>
<keyword evidence="4" id="KW-0238">DNA-binding</keyword>
<evidence type="ECO:0000256" key="1">
    <source>
        <dbReference type="ARBA" id="ARBA00022723"/>
    </source>
</evidence>
<feature type="compositionally biased region" description="Low complexity" evidence="7">
    <location>
        <begin position="1"/>
        <end position="12"/>
    </location>
</feature>
<accession>A0A1Y2DTA5</accession>
<evidence type="ECO:0000259" key="8">
    <source>
        <dbReference type="PROSITE" id="PS50048"/>
    </source>
</evidence>
<dbReference type="CDD" id="cd00067">
    <property type="entry name" value="GAL4"/>
    <property type="match status" value="1"/>
</dbReference>
<dbReference type="PROSITE" id="PS00463">
    <property type="entry name" value="ZN2_CY6_FUNGAL_1"/>
    <property type="match status" value="1"/>
</dbReference>
<feature type="compositionally biased region" description="Polar residues" evidence="7">
    <location>
        <begin position="39"/>
        <end position="52"/>
    </location>
</feature>
<evidence type="ECO:0000256" key="6">
    <source>
        <dbReference type="ARBA" id="ARBA00023242"/>
    </source>
</evidence>
<dbReference type="InParanoid" id="A0A1Y2DTA5"/>
<dbReference type="InterPro" id="IPR052360">
    <property type="entry name" value="Transcr_Regulatory_Proteins"/>
</dbReference>
<keyword evidence="1" id="KW-0479">Metal-binding</keyword>
<dbReference type="STRING" id="1141098.A0A1Y2DTA5"/>
<keyword evidence="6" id="KW-0539">Nucleus</keyword>
<evidence type="ECO:0000256" key="3">
    <source>
        <dbReference type="ARBA" id="ARBA00023015"/>
    </source>
</evidence>
<evidence type="ECO:0000313" key="9">
    <source>
        <dbReference type="EMBL" id="ORY62384.1"/>
    </source>
</evidence>
<feature type="compositionally biased region" description="Low complexity" evidence="7">
    <location>
        <begin position="60"/>
        <end position="69"/>
    </location>
</feature>
<name>A0A1Y2DTA5_9PEZI</name>
<gene>
    <name evidence="9" type="ORF">BCR38DRAFT_238859</name>
</gene>
<dbReference type="RefSeq" id="XP_040714220.1">
    <property type="nucleotide sequence ID" value="XM_040854375.1"/>
</dbReference>
<dbReference type="PANTHER" id="PTHR36206">
    <property type="entry name" value="ASPERCRYPTIN BIOSYNTHESIS CLUSTER-SPECIFIC TRANSCRIPTION REGULATOR ATNN-RELATED"/>
    <property type="match status" value="1"/>
</dbReference>
<dbReference type="GO" id="GO:0008270">
    <property type="term" value="F:zinc ion binding"/>
    <property type="evidence" value="ECO:0007669"/>
    <property type="project" value="InterPro"/>
</dbReference>
<dbReference type="Gene3D" id="4.10.240.10">
    <property type="entry name" value="Zn(2)-C6 fungal-type DNA-binding domain"/>
    <property type="match status" value="1"/>
</dbReference>
<dbReference type="SMART" id="SM00066">
    <property type="entry name" value="GAL4"/>
    <property type="match status" value="1"/>
</dbReference>
<dbReference type="EMBL" id="MCFJ01000009">
    <property type="protein sequence ID" value="ORY62384.1"/>
    <property type="molecule type" value="Genomic_DNA"/>
</dbReference>
<keyword evidence="10" id="KW-1185">Reference proteome</keyword>
<feature type="region of interest" description="Disordered" evidence="7">
    <location>
        <begin position="409"/>
        <end position="430"/>
    </location>
</feature>
<dbReference type="AlphaFoldDB" id="A0A1Y2DTA5"/>
<dbReference type="SUPFAM" id="SSF57701">
    <property type="entry name" value="Zn2/Cys6 DNA-binding domain"/>
    <property type="match status" value="1"/>
</dbReference>
<feature type="region of interest" description="Disordered" evidence="7">
    <location>
        <begin position="1"/>
        <end position="118"/>
    </location>
</feature>
<feature type="domain" description="Zn(2)-C6 fungal-type" evidence="8">
    <location>
        <begin position="296"/>
        <end position="324"/>
    </location>
</feature>
<dbReference type="InterPro" id="IPR001138">
    <property type="entry name" value="Zn2Cys6_DnaBD"/>
</dbReference>
<keyword evidence="2" id="KW-0862">Zinc</keyword>
<reference evidence="9 10" key="1">
    <citation type="submission" date="2016-07" db="EMBL/GenBank/DDBJ databases">
        <title>Pervasive Adenine N6-methylation of Active Genes in Fungi.</title>
        <authorList>
            <consortium name="DOE Joint Genome Institute"/>
            <person name="Mondo S.J."/>
            <person name="Dannebaum R.O."/>
            <person name="Kuo R.C."/>
            <person name="Labutti K."/>
            <person name="Haridas S."/>
            <person name="Kuo A."/>
            <person name="Salamov A."/>
            <person name="Ahrendt S.R."/>
            <person name="Lipzen A."/>
            <person name="Sullivan W."/>
            <person name="Andreopoulos W.B."/>
            <person name="Clum A."/>
            <person name="Lindquist E."/>
            <person name="Daum C."/>
            <person name="Ramamoorthy G.K."/>
            <person name="Gryganskyi A."/>
            <person name="Culley D."/>
            <person name="Magnuson J.K."/>
            <person name="James T.Y."/>
            <person name="O'Malley M.A."/>
            <person name="Stajich J.E."/>
            <person name="Spatafora J.W."/>
            <person name="Visel A."/>
            <person name="Grigoriev I.V."/>
        </authorList>
    </citation>
    <scope>NUCLEOTIDE SEQUENCE [LARGE SCALE GENOMIC DNA]</scope>
    <source>
        <strain evidence="9 10">CBS 129021</strain>
    </source>
</reference>
<dbReference type="PROSITE" id="PS50048">
    <property type="entry name" value="ZN2_CY6_FUNGAL_2"/>
    <property type="match status" value="1"/>
</dbReference>
<dbReference type="Pfam" id="PF00172">
    <property type="entry name" value="Zn_clus"/>
    <property type="match status" value="1"/>
</dbReference>
<feature type="region of interest" description="Disordered" evidence="7">
    <location>
        <begin position="336"/>
        <end position="370"/>
    </location>
</feature>
<feature type="compositionally biased region" description="Basic and acidic residues" evidence="7">
    <location>
        <begin position="70"/>
        <end position="84"/>
    </location>
</feature>
<feature type="compositionally biased region" description="Low complexity" evidence="7">
    <location>
        <begin position="136"/>
        <end position="160"/>
    </location>
</feature>
<evidence type="ECO:0000256" key="5">
    <source>
        <dbReference type="ARBA" id="ARBA00023163"/>
    </source>
</evidence>
<dbReference type="InterPro" id="IPR036864">
    <property type="entry name" value="Zn2-C6_fun-type_DNA-bd_sf"/>
</dbReference>
<dbReference type="OrthoDB" id="5375558at2759"/>
<evidence type="ECO:0000256" key="4">
    <source>
        <dbReference type="ARBA" id="ARBA00023125"/>
    </source>
</evidence>
<feature type="region of interest" description="Disordered" evidence="7">
    <location>
        <begin position="136"/>
        <end position="243"/>
    </location>
</feature>
<dbReference type="Proteomes" id="UP000193689">
    <property type="component" value="Unassembled WGS sequence"/>
</dbReference>